<gene>
    <name evidence="4" type="ORF">C1875_13780</name>
</gene>
<keyword evidence="2" id="KW-0812">Transmembrane</keyword>
<feature type="transmembrane region" description="Helical" evidence="2">
    <location>
        <begin position="103"/>
        <end position="127"/>
    </location>
</feature>
<evidence type="ECO:0000256" key="2">
    <source>
        <dbReference type="SAM" id="Phobius"/>
    </source>
</evidence>
<reference evidence="4 5" key="1">
    <citation type="journal article" date="2018" name="Elife">
        <title>Discovery and characterization of a prevalent human gut bacterial enzyme sufficient for the inactivation of a family of plant toxins.</title>
        <authorList>
            <person name="Koppel N."/>
            <person name="Bisanz J.E."/>
            <person name="Pandelia M.E."/>
            <person name="Turnbaugh P.J."/>
            <person name="Balskus E.P."/>
        </authorList>
    </citation>
    <scope>NUCLEOTIDE SEQUENCE [LARGE SCALE GENOMIC DNA]</scope>
    <source>
        <strain evidence="4 5">W1 BHI 6</strain>
    </source>
</reference>
<evidence type="ECO:0000313" key="4">
    <source>
        <dbReference type="EMBL" id="RDB66696.1"/>
    </source>
</evidence>
<organism evidence="4 5">
    <name type="scientific">Eggerthella lenta</name>
    <name type="common">Eubacterium lentum</name>
    <dbReference type="NCBI Taxonomy" id="84112"/>
    <lineage>
        <taxon>Bacteria</taxon>
        <taxon>Bacillati</taxon>
        <taxon>Actinomycetota</taxon>
        <taxon>Coriobacteriia</taxon>
        <taxon>Eggerthellales</taxon>
        <taxon>Eggerthellaceae</taxon>
        <taxon>Eggerthella</taxon>
    </lineage>
</organism>
<dbReference type="RefSeq" id="WP_114534593.1">
    <property type="nucleotide sequence ID" value="NZ_JADNER010000002.1"/>
</dbReference>
<feature type="domain" description="Bacterial sugar transferase" evidence="3">
    <location>
        <begin position="101"/>
        <end position="200"/>
    </location>
</feature>
<keyword evidence="2" id="KW-1133">Transmembrane helix</keyword>
<dbReference type="GO" id="GO:0016780">
    <property type="term" value="F:phosphotransferase activity, for other substituted phosphate groups"/>
    <property type="evidence" value="ECO:0007669"/>
    <property type="project" value="TreeGrafter"/>
</dbReference>
<accession>A0A369M893</accession>
<dbReference type="PANTHER" id="PTHR30576:SF0">
    <property type="entry name" value="UNDECAPRENYL-PHOSPHATE N-ACETYLGALACTOSAMINYL 1-PHOSPHATE TRANSFERASE-RELATED"/>
    <property type="match status" value="1"/>
</dbReference>
<evidence type="ECO:0000313" key="5">
    <source>
        <dbReference type="Proteomes" id="UP000253970"/>
    </source>
</evidence>
<keyword evidence="2" id="KW-0472">Membrane</keyword>
<comment type="caution">
    <text evidence="4">The sequence shown here is derived from an EMBL/GenBank/DDBJ whole genome shotgun (WGS) entry which is preliminary data.</text>
</comment>
<proteinExistence type="inferred from homology"/>
<comment type="similarity">
    <text evidence="1">Belongs to the bacterial sugar transferase family.</text>
</comment>
<dbReference type="Pfam" id="PF02397">
    <property type="entry name" value="Bac_transf"/>
    <property type="match status" value="1"/>
</dbReference>
<dbReference type="PANTHER" id="PTHR30576">
    <property type="entry name" value="COLANIC BIOSYNTHESIS UDP-GLUCOSE LIPID CARRIER TRANSFERASE"/>
    <property type="match status" value="1"/>
</dbReference>
<dbReference type="AlphaFoldDB" id="A0A369M893"/>
<dbReference type="EMBL" id="PPTU01000033">
    <property type="protein sequence ID" value="RDB66696.1"/>
    <property type="molecule type" value="Genomic_DNA"/>
</dbReference>
<sequence>MKNAVVEPPVNKFYLTEESFSEGSQRESVSVSEEEFFRAAAKRRNGKLDAGRTVRSGYAYDFDSTDQVPFSDFERAAKVKAELGEGKVEGLGSRPAYRVIKRAFDVVFSGLVLVCFSWLYLLIALIVKVDDPKGPVFFKQTRVGMNGKEFQMLKFRSMCVDAKEKLASLQELNEKTGPVFKIADDPRITRVGKWLRKLSLASVIIGAPGDGESTKSLSRSANSSLDLQLCERRPGLCFANNPHYKPFKFLSIAVFRDARGAFNRVFTHLLSLAFLDPFRGHAEGFCPSFSSILTEVMCNDGGECCCGIA</sequence>
<name>A0A369M893_EGGLN</name>
<protein>
    <recommendedName>
        <fullName evidence="3">Bacterial sugar transferase domain-containing protein</fullName>
    </recommendedName>
</protein>
<evidence type="ECO:0000259" key="3">
    <source>
        <dbReference type="Pfam" id="PF02397"/>
    </source>
</evidence>
<evidence type="ECO:0000256" key="1">
    <source>
        <dbReference type="ARBA" id="ARBA00006464"/>
    </source>
</evidence>
<dbReference type="Proteomes" id="UP000253970">
    <property type="component" value="Unassembled WGS sequence"/>
</dbReference>
<dbReference type="InterPro" id="IPR003362">
    <property type="entry name" value="Bact_transf"/>
</dbReference>